<dbReference type="Proteomes" id="UP000030161">
    <property type="component" value="Unassembled WGS sequence"/>
</dbReference>
<gene>
    <name evidence="1" type="ORF">MG3_02293</name>
</gene>
<proteinExistence type="predicted"/>
<reference evidence="1 2" key="1">
    <citation type="submission" date="2013-12" db="EMBL/GenBank/DDBJ databases">
        <title>The Genome Sequence of Candida albicans P78048.</title>
        <authorList>
            <consortium name="The Broad Institute Genome Sequencing Platform"/>
            <consortium name="The Broad Institute Genome Sequencing Center for Infectious Disease"/>
            <person name="Cuomo C."/>
            <person name="Bennett R."/>
            <person name="Hirakawa M."/>
            <person name="Noverr M."/>
            <person name="Mitchell A."/>
            <person name="Young S.K."/>
            <person name="Zeng Q."/>
            <person name="Gargeya S."/>
            <person name="Fitzgerald M."/>
            <person name="Abouelleil A."/>
            <person name="Alvarado L."/>
            <person name="Berlin A.M."/>
            <person name="Chapman S.B."/>
            <person name="Dewar J."/>
            <person name="Goldberg J."/>
            <person name="Griggs A."/>
            <person name="Gujja S."/>
            <person name="Hansen M."/>
            <person name="Howarth C."/>
            <person name="Imamovic A."/>
            <person name="Larimer J."/>
            <person name="McCowan C."/>
            <person name="Murphy C."/>
            <person name="Pearson M."/>
            <person name="Priest M."/>
            <person name="Roberts A."/>
            <person name="Saif S."/>
            <person name="Shea T."/>
            <person name="Sykes S."/>
            <person name="Wortman J."/>
            <person name="Nusbaum C."/>
            <person name="Birren B."/>
        </authorList>
    </citation>
    <scope>NUCLEOTIDE SEQUENCE [LARGE SCALE GENOMIC DNA]</scope>
    <source>
        <strain evidence="1 2">P78048</strain>
    </source>
</reference>
<accession>A0AB34PV11</accession>
<evidence type="ECO:0000313" key="2">
    <source>
        <dbReference type="Proteomes" id="UP000030161"/>
    </source>
</evidence>
<organism evidence="1 2">
    <name type="scientific">Candida albicans P78048</name>
    <dbReference type="NCBI Taxonomy" id="1094989"/>
    <lineage>
        <taxon>Eukaryota</taxon>
        <taxon>Fungi</taxon>
        <taxon>Dikarya</taxon>
        <taxon>Ascomycota</taxon>
        <taxon>Saccharomycotina</taxon>
        <taxon>Pichiomycetes</taxon>
        <taxon>Debaryomycetaceae</taxon>
        <taxon>Candida/Lodderomyces clade</taxon>
        <taxon>Candida</taxon>
    </lineage>
</organism>
<dbReference type="EMBL" id="AJIX01000013">
    <property type="protein sequence ID" value="KGR13860.1"/>
    <property type="molecule type" value="Genomic_DNA"/>
</dbReference>
<comment type="caution">
    <text evidence="1">The sequence shown here is derived from an EMBL/GenBank/DDBJ whole genome shotgun (WGS) entry which is preliminary data.</text>
</comment>
<name>A0AB34PV11_CANAX</name>
<evidence type="ECO:0000313" key="1">
    <source>
        <dbReference type="EMBL" id="KGR13860.1"/>
    </source>
</evidence>
<sequence>MELLFTSSYFRQVIVNNLILDGFTLYYQIDIQNLDAHRKGSAAAATRATGQKHLKPEKAYTKLASSVMLIYCTATITQSTRVSAKWLICMLYGTNQITCTVVSCLCSYLLPGK</sequence>
<dbReference type="AlphaFoldDB" id="A0AB34PV11"/>
<protein>
    <submittedName>
        <fullName evidence="1">Uncharacterized protein</fullName>
    </submittedName>
</protein>